<dbReference type="SUPFAM" id="SSF51445">
    <property type="entry name" value="(Trans)glycosidases"/>
    <property type="match status" value="1"/>
</dbReference>
<dbReference type="RefSeq" id="WP_434533886.1">
    <property type="nucleotide sequence ID" value="NZ_AP028055.1"/>
</dbReference>
<evidence type="ECO:0000313" key="8">
    <source>
        <dbReference type="Proteomes" id="UP001496674"/>
    </source>
</evidence>
<dbReference type="InterPro" id="IPR048395">
    <property type="entry name" value="Glyco_hydro_31_C"/>
</dbReference>
<evidence type="ECO:0000313" key="7">
    <source>
        <dbReference type="EMBL" id="BEH00291.1"/>
    </source>
</evidence>
<dbReference type="CDD" id="cd06592">
    <property type="entry name" value="GH31_NET37"/>
    <property type="match status" value="1"/>
</dbReference>
<proteinExistence type="inferred from homology"/>
<keyword evidence="3 4" id="KW-0326">Glycosidase</keyword>
<dbReference type="PROSITE" id="PS51257">
    <property type="entry name" value="PROKAR_LIPOPROTEIN"/>
    <property type="match status" value="1"/>
</dbReference>
<reference evidence="7 8" key="1">
    <citation type="submission" date="2023-04" db="EMBL/GenBank/DDBJ databases">
        <title>Draft genome sequence of acteroides sedimenti strain YN3PY1.</title>
        <authorList>
            <person name="Yoshida N."/>
        </authorList>
    </citation>
    <scope>NUCLEOTIDE SEQUENCE [LARGE SCALE GENOMIC DNA]</scope>
    <source>
        <strain evidence="7 8">YN3PY1</strain>
    </source>
</reference>
<evidence type="ECO:0000256" key="4">
    <source>
        <dbReference type="RuleBase" id="RU361185"/>
    </source>
</evidence>
<dbReference type="InterPro" id="IPR013780">
    <property type="entry name" value="Glyco_hydro_b"/>
</dbReference>
<dbReference type="Gene3D" id="2.60.40.1180">
    <property type="entry name" value="Golgi alpha-mannosidase II"/>
    <property type="match status" value="1"/>
</dbReference>
<evidence type="ECO:0000259" key="5">
    <source>
        <dbReference type="Pfam" id="PF01055"/>
    </source>
</evidence>
<evidence type="ECO:0000259" key="6">
    <source>
        <dbReference type="Pfam" id="PF21365"/>
    </source>
</evidence>
<dbReference type="PANTHER" id="PTHR43053">
    <property type="entry name" value="GLYCOSIDASE FAMILY 31"/>
    <property type="match status" value="1"/>
</dbReference>
<dbReference type="Proteomes" id="UP001496674">
    <property type="component" value="Chromosome"/>
</dbReference>
<feature type="domain" description="Glycoside hydrolase family 31 TIM barrel" evidence="5">
    <location>
        <begin position="150"/>
        <end position="443"/>
    </location>
</feature>
<dbReference type="SUPFAM" id="SSF51011">
    <property type="entry name" value="Glycosyl hydrolase domain"/>
    <property type="match status" value="1"/>
</dbReference>
<dbReference type="Gene3D" id="3.20.20.80">
    <property type="entry name" value="Glycosidases"/>
    <property type="match status" value="1"/>
</dbReference>
<sequence>MMSKLKHLLILTVILVGTISCKAGNQYRSEISSLPGEKWWGGMVALGSKMPFEGEMRLFNLASENMNNQNVPLLISSEGRYLWSDKPFAFKIENGNLQIFSDYEQVNPVVAGKTLKEAFLNASAKHFPPSGKLPEADFFSKPQYNTWIELMYNQNQNDILKYADNVLKHEFPTGVFMVDDNWQKYYGNFEFKPERFPDPKGMVERLHKQGFRIMLWICPFVSPDSPEFRELQAKGYLIKQKGTKNAAIIPWWNGYSACYDLSNPAAAEHLKGELQKMQREYGIDGFKFDAGDIDHYRNPALEYFDKNATSVEMCQYWAKMGLNFPYNEYRAGWKMGGEALVQRLGDKDYSWNAVKLLIPDMVAAGLMGYAYTCPDMIGGGQFGSFLNIDQTKLDQELIVRSCQVHALMPMMQFSVAPWRILDEKHLAICRDYAHLHEKMGSYILELAHHAAKTGEPIVRHMEYAFPHQGFTTCKDQFMLGDKYLVAPILTKVNTRKVSLPKGTWKDDTGKIFRGPKVIEVTAELERLPYYERIK</sequence>
<accession>A0ABM8IJ58</accession>
<dbReference type="GO" id="GO:0016787">
    <property type="term" value="F:hydrolase activity"/>
    <property type="evidence" value="ECO:0007669"/>
    <property type="project" value="UniProtKB-KW"/>
</dbReference>
<dbReference type="EMBL" id="AP028055">
    <property type="protein sequence ID" value="BEH00291.1"/>
    <property type="molecule type" value="Genomic_DNA"/>
</dbReference>
<keyword evidence="2 4" id="KW-0378">Hydrolase</keyword>
<dbReference type="InterPro" id="IPR050985">
    <property type="entry name" value="Alpha-glycosidase_related"/>
</dbReference>
<evidence type="ECO:0000256" key="3">
    <source>
        <dbReference type="ARBA" id="ARBA00023295"/>
    </source>
</evidence>
<organism evidence="7 8">
    <name type="scientific">Bacteroides sedimenti</name>
    <dbReference type="NCBI Taxonomy" id="2136147"/>
    <lineage>
        <taxon>Bacteria</taxon>
        <taxon>Pseudomonadati</taxon>
        <taxon>Bacteroidota</taxon>
        <taxon>Bacteroidia</taxon>
        <taxon>Bacteroidales</taxon>
        <taxon>Bacteroidaceae</taxon>
        <taxon>Bacteroides</taxon>
    </lineage>
</organism>
<dbReference type="PANTHER" id="PTHR43053:SF4">
    <property type="entry name" value="MYOGENESIS-REGULATING GLYCOSIDASE"/>
    <property type="match status" value="1"/>
</dbReference>
<dbReference type="Pfam" id="PF21365">
    <property type="entry name" value="Glyco_hydro_31_3rd"/>
    <property type="match status" value="1"/>
</dbReference>
<evidence type="ECO:0000256" key="2">
    <source>
        <dbReference type="ARBA" id="ARBA00022801"/>
    </source>
</evidence>
<dbReference type="Pfam" id="PF01055">
    <property type="entry name" value="Glyco_hydro_31_2nd"/>
    <property type="match status" value="1"/>
</dbReference>
<evidence type="ECO:0000256" key="1">
    <source>
        <dbReference type="ARBA" id="ARBA00007806"/>
    </source>
</evidence>
<keyword evidence="8" id="KW-1185">Reference proteome</keyword>
<dbReference type="InterPro" id="IPR017853">
    <property type="entry name" value="GH"/>
</dbReference>
<name>A0ABM8IJ58_9BACE</name>
<protein>
    <submittedName>
        <fullName evidence="7">Glycoside hydrolase</fullName>
    </submittedName>
</protein>
<comment type="similarity">
    <text evidence="1 4">Belongs to the glycosyl hydrolase 31 family.</text>
</comment>
<feature type="domain" description="Glycosyl hydrolase family 31 C-terminal" evidence="6">
    <location>
        <begin position="454"/>
        <end position="532"/>
    </location>
</feature>
<gene>
    <name evidence="7" type="ORF">BSYN_25550</name>
</gene>
<dbReference type="InterPro" id="IPR000322">
    <property type="entry name" value="Glyco_hydro_31_TIM"/>
</dbReference>